<evidence type="ECO:0000256" key="1">
    <source>
        <dbReference type="ARBA" id="ARBA00004613"/>
    </source>
</evidence>
<evidence type="ECO:0000256" key="2">
    <source>
        <dbReference type="ARBA" id="ARBA00022525"/>
    </source>
</evidence>
<feature type="chain" id="PRO_5018640685" evidence="5">
    <location>
        <begin position="24"/>
        <end position="212"/>
    </location>
</feature>
<evidence type="ECO:0000313" key="7">
    <source>
        <dbReference type="Proteomes" id="UP000265020"/>
    </source>
</evidence>
<keyword evidence="7" id="KW-1185">Reference proteome</keyword>
<sequence length="212" mass="23603">MSLAKLSLLLLLAVIGSTAASSAEECQTLAKKLDSKNLDKIYGEWVLVWSVSDDMGHDLLKNVTNSQLVLKLLNDSRIEYIEKNTLTNGCYTFSAIITIPSDDAENSTMTHHSTRYEKDGVVQELNETAHSVFYESCSDCLLMTYKSPTYNFLLSYRKKGSHQDVEQHKAAHDDHKKLAECLGLPHDKPYIYDGVSDSCHDKAAPAANLEQA</sequence>
<dbReference type="Proteomes" id="UP000265020">
    <property type="component" value="Unassembled WGS sequence"/>
</dbReference>
<protein>
    <submittedName>
        <fullName evidence="6">Saxitoxin and tetrodotoxin-binding protein 1-like</fullName>
    </submittedName>
</protein>
<dbReference type="RefSeq" id="XP_015230517.1">
    <property type="nucleotide sequence ID" value="XM_015375031.1"/>
</dbReference>
<dbReference type="PANTHER" id="PTHR11967">
    <property type="entry name" value="ALPHA-1-ACID GLYCOPROTEIN"/>
    <property type="match status" value="1"/>
</dbReference>
<feature type="signal peptide" evidence="5">
    <location>
        <begin position="1"/>
        <end position="23"/>
    </location>
</feature>
<evidence type="ECO:0000256" key="5">
    <source>
        <dbReference type="SAM" id="SignalP"/>
    </source>
</evidence>
<dbReference type="InterPro" id="IPR012674">
    <property type="entry name" value="Calycin"/>
</dbReference>
<comment type="subcellular location">
    <subcellularLocation>
        <location evidence="1">Secreted</location>
    </subcellularLocation>
</comment>
<evidence type="ECO:0000256" key="4">
    <source>
        <dbReference type="ARBA" id="ARBA00023180"/>
    </source>
</evidence>
<dbReference type="KEGG" id="cvg:107084958"/>
<dbReference type="Ensembl" id="ENSCVAT00000013847.1">
    <property type="protein sequence ID" value="ENSCVAP00000001174.1"/>
    <property type="gene ID" value="ENSCVAG00000002131.1"/>
</dbReference>
<reference evidence="6" key="2">
    <citation type="submission" date="2025-09" db="UniProtKB">
        <authorList>
            <consortium name="Ensembl"/>
        </authorList>
    </citation>
    <scope>IDENTIFICATION</scope>
</reference>
<dbReference type="STRING" id="28743.ENSCVAP00000001174"/>
<dbReference type="GeneID" id="107084958"/>
<dbReference type="Gene3D" id="2.40.128.20">
    <property type="match status" value="1"/>
</dbReference>
<dbReference type="OMA" id="EWILIEA"/>
<dbReference type="OrthoDB" id="8929479at2759"/>
<accession>A0A3Q2C8Y2</accession>
<dbReference type="GO" id="GO:0005576">
    <property type="term" value="C:extracellular region"/>
    <property type="evidence" value="ECO:0007669"/>
    <property type="project" value="UniProtKB-SubCell"/>
</dbReference>
<dbReference type="AlphaFoldDB" id="A0A3Q2C8Y2"/>
<keyword evidence="3 5" id="KW-0732">Signal</keyword>
<dbReference type="PANTHER" id="PTHR11967:SF2">
    <property type="entry name" value="ALPHA-1-ACID GLYCOPROTEIN 1"/>
    <property type="match status" value="1"/>
</dbReference>
<keyword evidence="2" id="KW-0964">Secreted</keyword>
<name>A0A3Q2C8Y2_CYPVA</name>
<evidence type="ECO:0000313" key="6">
    <source>
        <dbReference type="Ensembl" id="ENSCVAP00000001174.1"/>
    </source>
</evidence>
<organism evidence="6 7">
    <name type="scientific">Cyprinodon variegatus</name>
    <name type="common">Sheepshead minnow</name>
    <dbReference type="NCBI Taxonomy" id="28743"/>
    <lineage>
        <taxon>Eukaryota</taxon>
        <taxon>Metazoa</taxon>
        <taxon>Chordata</taxon>
        <taxon>Craniata</taxon>
        <taxon>Vertebrata</taxon>
        <taxon>Euteleostomi</taxon>
        <taxon>Actinopterygii</taxon>
        <taxon>Neopterygii</taxon>
        <taxon>Teleostei</taxon>
        <taxon>Neoteleostei</taxon>
        <taxon>Acanthomorphata</taxon>
        <taxon>Ovalentaria</taxon>
        <taxon>Atherinomorphae</taxon>
        <taxon>Cyprinodontiformes</taxon>
        <taxon>Cyprinodontidae</taxon>
        <taxon>Cyprinodon</taxon>
    </lineage>
</organism>
<keyword evidence="4" id="KW-0325">Glycoprotein</keyword>
<proteinExistence type="predicted"/>
<evidence type="ECO:0000256" key="3">
    <source>
        <dbReference type="ARBA" id="ARBA00022729"/>
    </source>
</evidence>
<dbReference type="SUPFAM" id="SSF50814">
    <property type="entry name" value="Lipocalins"/>
    <property type="match status" value="1"/>
</dbReference>
<dbReference type="GeneTree" id="ENSGT01030000234802"/>
<reference evidence="6" key="1">
    <citation type="submission" date="2025-08" db="UniProtKB">
        <authorList>
            <consortium name="Ensembl"/>
        </authorList>
    </citation>
    <scope>IDENTIFICATION</scope>
</reference>